<evidence type="ECO:0000256" key="11">
    <source>
        <dbReference type="ARBA" id="ARBA00023237"/>
    </source>
</evidence>
<keyword evidence="7" id="KW-0406">Ion transport</keyword>
<evidence type="ECO:0000256" key="13">
    <source>
        <dbReference type="RuleBase" id="RU003357"/>
    </source>
</evidence>
<comment type="subcellular location">
    <subcellularLocation>
        <location evidence="1 12">Cell outer membrane</location>
        <topology evidence="1 12">Multi-pass membrane protein</topology>
    </subcellularLocation>
</comment>
<dbReference type="InterPro" id="IPR039426">
    <property type="entry name" value="TonB-dep_rcpt-like"/>
</dbReference>
<feature type="domain" description="TonB-dependent receptor-like beta-barrel" evidence="15">
    <location>
        <begin position="309"/>
        <end position="745"/>
    </location>
</feature>
<dbReference type="Pfam" id="PF00593">
    <property type="entry name" value="TonB_dep_Rec_b-barrel"/>
    <property type="match status" value="1"/>
</dbReference>
<keyword evidence="11 12" id="KW-0998">Cell outer membrane</keyword>
<keyword evidence="8 13" id="KW-0798">TonB box</keyword>
<keyword evidence="5 12" id="KW-0812">Transmembrane</keyword>
<name>A0A6B3SR23_9BURK</name>
<evidence type="ECO:0000256" key="8">
    <source>
        <dbReference type="ARBA" id="ARBA00023077"/>
    </source>
</evidence>
<accession>A0A6B3SR23</accession>
<evidence type="ECO:0000256" key="1">
    <source>
        <dbReference type="ARBA" id="ARBA00004571"/>
    </source>
</evidence>
<evidence type="ECO:0000256" key="3">
    <source>
        <dbReference type="ARBA" id="ARBA00022448"/>
    </source>
</evidence>
<dbReference type="CDD" id="cd01347">
    <property type="entry name" value="ligand_gated_channel"/>
    <property type="match status" value="1"/>
</dbReference>
<dbReference type="Gene3D" id="2.170.130.10">
    <property type="entry name" value="TonB-dependent receptor, plug domain"/>
    <property type="match status" value="1"/>
</dbReference>
<dbReference type="Pfam" id="PF07715">
    <property type="entry name" value="Plug"/>
    <property type="match status" value="1"/>
</dbReference>
<dbReference type="GO" id="GO:0044718">
    <property type="term" value="P:siderophore transmembrane transport"/>
    <property type="evidence" value="ECO:0007669"/>
    <property type="project" value="TreeGrafter"/>
</dbReference>
<evidence type="ECO:0000256" key="14">
    <source>
        <dbReference type="SAM" id="SignalP"/>
    </source>
</evidence>
<keyword evidence="6 14" id="KW-0732">Signal</keyword>
<dbReference type="GO" id="GO:0009279">
    <property type="term" value="C:cell outer membrane"/>
    <property type="evidence" value="ECO:0007669"/>
    <property type="project" value="UniProtKB-SubCell"/>
</dbReference>
<evidence type="ECO:0000259" key="15">
    <source>
        <dbReference type="Pfam" id="PF00593"/>
    </source>
</evidence>
<protein>
    <submittedName>
        <fullName evidence="17">TonB-dependent receptor</fullName>
    </submittedName>
</protein>
<keyword evidence="18" id="KW-1185">Reference proteome</keyword>
<keyword evidence="4 12" id="KW-1134">Transmembrane beta strand</keyword>
<evidence type="ECO:0000256" key="6">
    <source>
        <dbReference type="ARBA" id="ARBA00022729"/>
    </source>
</evidence>
<dbReference type="GO" id="GO:0015344">
    <property type="term" value="F:siderophore uptake transmembrane transporter activity"/>
    <property type="evidence" value="ECO:0007669"/>
    <property type="project" value="TreeGrafter"/>
</dbReference>
<dbReference type="EMBL" id="JAAIVB010000034">
    <property type="protein sequence ID" value="NEX61216.1"/>
    <property type="molecule type" value="Genomic_DNA"/>
</dbReference>
<evidence type="ECO:0000313" key="18">
    <source>
        <dbReference type="Proteomes" id="UP000482155"/>
    </source>
</evidence>
<evidence type="ECO:0000259" key="16">
    <source>
        <dbReference type="Pfam" id="PF07715"/>
    </source>
</evidence>
<evidence type="ECO:0000256" key="12">
    <source>
        <dbReference type="PROSITE-ProRule" id="PRU01360"/>
    </source>
</evidence>
<dbReference type="InterPro" id="IPR036942">
    <property type="entry name" value="Beta-barrel_TonB_sf"/>
</dbReference>
<dbReference type="PANTHER" id="PTHR30069:SF53">
    <property type="entry name" value="COLICIN I RECEPTOR-RELATED"/>
    <property type="match status" value="1"/>
</dbReference>
<dbReference type="AlphaFoldDB" id="A0A6B3SR23"/>
<dbReference type="InterPro" id="IPR012910">
    <property type="entry name" value="Plug_dom"/>
</dbReference>
<dbReference type="InterPro" id="IPR000531">
    <property type="entry name" value="Beta-barrel_TonB"/>
</dbReference>
<reference evidence="17 18" key="1">
    <citation type="submission" date="2020-02" db="EMBL/GenBank/DDBJ databases">
        <authorList>
            <person name="Kim M.K."/>
        </authorList>
    </citation>
    <scope>NUCLEOTIDE SEQUENCE [LARGE SCALE GENOMIC DNA]</scope>
    <source>
        <strain evidence="17 18">17J57-3</strain>
    </source>
</reference>
<evidence type="ECO:0000256" key="4">
    <source>
        <dbReference type="ARBA" id="ARBA00022452"/>
    </source>
</evidence>
<dbReference type="SUPFAM" id="SSF56935">
    <property type="entry name" value="Porins"/>
    <property type="match status" value="1"/>
</dbReference>
<evidence type="ECO:0000313" key="17">
    <source>
        <dbReference type="EMBL" id="NEX61216.1"/>
    </source>
</evidence>
<evidence type="ECO:0000256" key="2">
    <source>
        <dbReference type="ARBA" id="ARBA00009810"/>
    </source>
</evidence>
<dbReference type="InterPro" id="IPR037066">
    <property type="entry name" value="Plug_dom_sf"/>
</dbReference>
<dbReference type="PROSITE" id="PS52016">
    <property type="entry name" value="TONB_DEPENDENT_REC_3"/>
    <property type="match status" value="1"/>
</dbReference>
<evidence type="ECO:0000256" key="9">
    <source>
        <dbReference type="ARBA" id="ARBA00023136"/>
    </source>
</evidence>
<dbReference type="PANTHER" id="PTHR30069">
    <property type="entry name" value="TONB-DEPENDENT OUTER MEMBRANE RECEPTOR"/>
    <property type="match status" value="1"/>
</dbReference>
<comment type="similarity">
    <text evidence="2 12 13">Belongs to the TonB-dependent receptor family.</text>
</comment>
<dbReference type="Gene3D" id="2.40.170.20">
    <property type="entry name" value="TonB-dependent receptor, beta-barrel domain"/>
    <property type="match status" value="1"/>
</dbReference>
<sequence>MTIHARCLYAASLSLLCAPLHAQEIIAGDARGGDGSLPSVMVRGGRPTSLPKQIPTTIEGISAADIEATINASDSEDALKYLPSLLVRKRYIGDFNHAVLSTRASGTGNSARSLVYADGILLSNLLGNGAAFTPRWGMVAPEEIERVDVLYGPFSAAYPGNAAGAVVDYLTRMPDRFEAHARLGYATQQFDLYRTGERDGARQASVSVGDRQGPLAWWLSASHLDSDGQPLVLATRMLSEGAAPTPGTPVASGAVAGRNNREQDWLILGTTTRYRSAQDQAKLKLAYDLSRDVRASYVLGIWRNDTKAGVETYLRDAAGNPVYAGNVVINGRQYNLDAPTLAFAPAANDLEHTMHGLSVKSNTRGTFDWEVAASLYEYGRDIARAPTATLPAAFGGGAGRNTDMHGTGWNTISLRGVWRPTGSDSRTGDHGIDFGIQQDSFRLRTLVSNTADWLAGDAGSRFSAFNGNTRLQSLYAQDTWRFAPDWKATLGGRYEQWQAWGGEIGNAARILPFGADRSERSFSPKAAVSRAIGTDWTLKASLGRAVRMPTVGELYQGTVNGNDIINTDPGLKPERSWTAELSAEKVTDAGMFRATLFLERTRDALYSQPLTATVSTVQNVGAIRTNGLELAWQRADVLVKGLQVAANLTYADSIITENDAFPASVGKRQPRVPQWRASAVATYRPDARWTHSLGMRYSGTQYGQLDNSDTNGFSYLGFSRFFVADVRTRYQVDRRWSVAFGIDNVNDERYWAFHPYPQRTFSAELRYDLR</sequence>
<feature type="domain" description="TonB-dependent receptor plug" evidence="16">
    <location>
        <begin position="52"/>
        <end position="166"/>
    </location>
</feature>
<evidence type="ECO:0000256" key="10">
    <source>
        <dbReference type="ARBA" id="ARBA00023170"/>
    </source>
</evidence>
<keyword evidence="10 17" id="KW-0675">Receptor</keyword>
<gene>
    <name evidence="17" type="ORF">G3574_09005</name>
</gene>
<comment type="caution">
    <text evidence="17">The sequence shown here is derived from an EMBL/GenBank/DDBJ whole genome shotgun (WGS) entry which is preliminary data.</text>
</comment>
<dbReference type="Proteomes" id="UP000482155">
    <property type="component" value="Unassembled WGS sequence"/>
</dbReference>
<feature type="chain" id="PRO_5025623792" evidence="14">
    <location>
        <begin position="23"/>
        <end position="770"/>
    </location>
</feature>
<proteinExistence type="inferred from homology"/>
<keyword evidence="3 12" id="KW-0813">Transport</keyword>
<evidence type="ECO:0000256" key="5">
    <source>
        <dbReference type="ARBA" id="ARBA00022692"/>
    </source>
</evidence>
<keyword evidence="9 12" id="KW-0472">Membrane</keyword>
<organism evidence="17 18">
    <name type="scientific">Noviherbaspirillum galbum</name>
    <dbReference type="NCBI Taxonomy" id="2709383"/>
    <lineage>
        <taxon>Bacteria</taxon>
        <taxon>Pseudomonadati</taxon>
        <taxon>Pseudomonadota</taxon>
        <taxon>Betaproteobacteria</taxon>
        <taxon>Burkholderiales</taxon>
        <taxon>Oxalobacteraceae</taxon>
        <taxon>Noviherbaspirillum</taxon>
    </lineage>
</organism>
<evidence type="ECO:0000256" key="7">
    <source>
        <dbReference type="ARBA" id="ARBA00023065"/>
    </source>
</evidence>
<feature type="signal peptide" evidence="14">
    <location>
        <begin position="1"/>
        <end position="22"/>
    </location>
</feature>
<dbReference type="RefSeq" id="WP_163962190.1">
    <property type="nucleotide sequence ID" value="NZ_JAAIVB010000034.1"/>
</dbReference>